<dbReference type="EnsemblProtists" id="EOD25778">
    <property type="protein sequence ID" value="EOD25778"/>
    <property type="gene ID" value="EMIHUDRAFT_435185"/>
</dbReference>
<evidence type="ECO:0000313" key="2">
    <source>
        <dbReference type="EnsemblProtists" id="EOD25778"/>
    </source>
</evidence>
<keyword evidence="3" id="KW-1185">Reference proteome</keyword>
<dbReference type="KEGG" id="ehx:EMIHUDRAFT_435185"/>
<evidence type="ECO:0008006" key="4">
    <source>
        <dbReference type="Google" id="ProtNLM"/>
    </source>
</evidence>
<accession>A0A0D3JQJ3</accession>
<evidence type="ECO:0000256" key="1">
    <source>
        <dbReference type="SAM" id="MobiDB-lite"/>
    </source>
</evidence>
<dbReference type="HOGENOM" id="CLU_2325124_0_0_1"/>
<proteinExistence type="predicted"/>
<evidence type="ECO:0000313" key="3">
    <source>
        <dbReference type="Proteomes" id="UP000013827"/>
    </source>
</evidence>
<reference evidence="3" key="1">
    <citation type="journal article" date="2013" name="Nature">
        <title>Pan genome of the phytoplankton Emiliania underpins its global distribution.</title>
        <authorList>
            <person name="Read B.A."/>
            <person name="Kegel J."/>
            <person name="Klute M.J."/>
            <person name="Kuo A."/>
            <person name="Lefebvre S.C."/>
            <person name="Maumus F."/>
            <person name="Mayer C."/>
            <person name="Miller J."/>
            <person name="Monier A."/>
            <person name="Salamov A."/>
            <person name="Young J."/>
            <person name="Aguilar M."/>
            <person name="Claverie J.M."/>
            <person name="Frickenhaus S."/>
            <person name="Gonzalez K."/>
            <person name="Herman E.K."/>
            <person name="Lin Y.C."/>
            <person name="Napier J."/>
            <person name="Ogata H."/>
            <person name="Sarno A.F."/>
            <person name="Shmutz J."/>
            <person name="Schroeder D."/>
            <person name="de Vargas C."/>
            <person name="Verret F."/>
            <person name="von Dassow P."/>
            <person name="Valentin K."/>
            <person name="Van de Peer Y."/>
            <person name="Wheeler G."/>
            <person name="Dacks J.B."/>
            <person name="Delwiche C.F."/>
            <person name="Dyhrman S.T."/>
            <person name="Glockner G."/>
            <person name="John U."/>
            <person name="Richards T."/>
            <person name="Worden A.Z."/>
            <person name="Zhang X."/>
            <person name="Grigoriev I.V."/>
            <person name="Allen A.E."/>
            <person name="Bidle K."/>
            <person name="Borodovsky M."/>
            <person name="Bowler C."/>
            <person name="Brownlee C."/>
            <person name="Cock J.M."/>
            <person name="Elias M."/>
            <person name="Gladyshev V.N."/>
            <person name="Groth M."/>
            <person name="Guda C."/>
            <person name="Hadaegh A."/>
            <person name="Iglesias-Rodriguez M.D."/>
            <person name="Jenkins J."/>
            <person name="Jones B.M."/>
            <person name="Lawson T."/>
            <person name="Leese F."/>
            <person name="Lindquist E."/>
            <person name="Lobanov A."/>
            <person name="Lomsadze A."/>
            <person name="Malik S.B."/>
            <person name="Marsh M.E."/>
            <person name="Mackinder L."/>
            <person name="Mock T."/>
            <person name="Mueller-Roeber B."/>
            <person name="Pagarete A."/>
            <person name="Parker M."/>
            <person name="Probert I."/>
            <person name="Quesneville H."/>
            <person name="Raines C."/>
            <person name="Rensing S.A."/>
            <person name="Riano-Pachon D.M."/>
            <person name="Richier S."/>
            <person name="Rokitta S."/>
            <person name="Shiraiwa Y."/>
            <person name="Soanes D.M."/>
            <person name="van der Giezen M."/>
            <person name="Wahlund T.M."/>
            <person name="Williams B."/>
            <person name="Wilson W."/>
            <person name="Wolfe G."/>
            <person name="Wurch L.L."/>
        </authorList>
    </citation>
    <scope>NUCLEOTIDE SEQUENCE</scope>
</reference>
<reference evidence="2" key="2">
    <citation type="submission" date="2024-10" db="UniProtKB">
        <authorList>
            <consortium name="EnsemblProtists"/>
        </authorList>
    </citation>
    <scope>IDENTIFICATION</scope>
</reference>
<feature type="region of interest" description="Disordered" evidence="1">
    <location>
        <begin position="75"/>
        <end position="99"/>
    </location>
</feature>
<dbReference type="RefSeq" id="XP_005778207.1">
    <property type="nucleotide sequence ID" value="XM_005778150.1"/>
</dbReference>
<dbReference type="Proteomes" id="UP000013827">
    <property type="component" value="Unassembled WGS sequence"/>
</dbReference>
<name>A0A0D3JQJ3_EMIH1</name>
<protein>
    <recommendedName>
        <fullName evidence="4">RWD domain-containing protein</fullName>
    </recommendedName>
</protein>
<dbReference type="PaxDb" id="2903-EOD25778"/>
<organism evidence="2 3">
    <name type="scientific">Emiliania huxleyi (strain CCMP1516)</name>
    <dbReference type="NCBI Taxonomy" id="280463"/>
    <lineage>
        <taxon>Eukaryota</taxon>
        <taxon>Haptista</taxon>
        <taxon>Haptophyta</taxon>
        <taxon>Prymnesiophyceae</taxon>
        <taxon>Isochrysidales</taxon>
        <taxon>Noelaerhabdaceae</taxon>
        <taxon>Emiliania</taxon>
    </lineage>
</organism>
<dbReference type="AlphaFoldDB" id="A0A0D3JQJ3"/>
<sequence>MQLSALAPVYFPVIVAADSAEAHIIDDIASEVHDMIAEYDSEMLSEAEQAASLEHDEDLPEYDLPAAVGVALDKEQQLRDALHAPPSPPKGDTSGRRRH</sequence>
<dbReference type="GeneID" id="17271324"/>